<evidence type="ECO:0000256" key="2">
    <source>
        <dbReference type="ARBA" id="ARBA00022448"/>
    </source>
</evidence>
<dbReference type="InterPro" id="IPR006312">
    <property type="entry name" value="TatA/E"/>
</dbReference>
<evidence type="ECO:0000256" key="9">
    <source>
        <dbReference type="HAMAP-Rule" id="MF_00236"/>
    </source>
</evidence>
<keyword evidence="5 9" id="KW-0653">Protein transport</keyword>
<evidence type="ECO:0000256" key="3">
    <source>
        <dbReference type="ARBA" id="ARBA00022475"/>
    </source>
</evidence>
<comment type="subunit">
    <text evidence="9">The Tat system comprises two distinct complexes: a TatABC complex, containing multiple copies of TatA, TatB and TatC subunits, and a separate TatA complex, containing only TatA subunits. Substrates initially bind to the TatABC complex, which probably triggers association of the separate TatA complex to form the active translocon.</text>
</comment>
<comment type="function">
    <text evidence="9">Part of the twin-arginine translocation (Tat) system that transports large folded proteins containing a characteristic twin-arginine motif in their signal peptide across membranes. TatA could form the protein-conducting channel of the Tat system.</text>
</comment>
<dbReference type="HAMAP" id="MF_00236">
    <property type="entry name" value="TatA_E"/>
    <property type="match status" value="1"/>
</dbReference>
<dbReference type="AlphaFoldDB" id="A0A4V6PFN4"/>
<keyword evidence="6 9" id="KW-1133">Transmembrane helix</keyword>
<dbReference type="InterPro" id="IPR003369">
    <property type="entry name" value="TatA/B/E"/>
</dbReference>
<dbReference type="InParanoid" id="A0A4V6PFN4"/>
<organism evidence="11 12">
    <name type="scientific">Jiangella asiatica</name>
    <dbReference type="NCBI Taxonomy" id="2530372"/>
    <lineage>
        <taxon>Bacteria</taxon>
        <taxon>Bacillati</taxon>
        <taxon>Actinomycetota</taxon>
        <taxon>Actinomycetes</taxon>
        <taxon>Jiangellales</taxon>
        <taxon>Jiangellaceae</taxon>
        <taxon>Jiangella</taxon>
    </lineage>
</organism>
<evidence type="ECO:0000256" key="4">
    <source>
        <dbReference type="ARBA" id="ARBA00022692"/>
    </source>
</evidence>
<reference evidence="11 12" key="1">
    <citation type="submission" date="2019-03" db="EMBL/GenBank/DDBJ databases">
        <title>Draft genome sequences of novel Actinobacteria.</title>
        <authorList>
            <person name="Sahin N."/>
            <person name="Ay H."/>
            <person name="Saygin H."/>
        </authorList>
    </citation>
    <scope>NUCLEOTIDE SEQUENCE [LARGE SCALE GENOMIC DNA]</scope>
    <source>
        <strain evidence="11 12">5K138</strain>
    </source>
</reference>
<evidence type="ECO:0000256" key="8">
    <source>
        <dbReference type="ARBA" id="ARBA00023136"/>
    </source>
</evidence>
<keyword evidence="8 9" id="KW-0472">Membrane</keyword>
<dbReference type="GO" id="GO:0008320">
    <property type="term" value="F:protein transmembrane transporter activity"/>
    <property type="evidence" value="ECO:0007669"/>
    <property type="project" value="UniProtKB-UniRule"/>
</dbReference>
<sequence>MPSIGTPELIIGLIVVFLLFGAKRMPDMARGIGQSLRIFKTEMQQRPAEAGTTPAPTTQAPPVTPDAPVPPTADTVADTPAAPAQPATPSADPQPRPTP</sequence>
<dbReference type="PANTHER" id="PTHR42982:SF8">
    <property type="entry name" value="SEC-INDEPENDENT PROTEIN TRANSLOCASE PROTEIN TATA"/>
    <property type="match status" value="1"/>
</dbReference>
<name>A0A4V6PFN4_9ACTN</name>
<dbReference type="RefSeq" id="WP_131894689.1">
    <property type="nucleotide sequence ID" value="NZ_SMKZ01000014.1"/>
</dbReference>
<evidence type="ECO:0000313" key="12">
    <source>
        <dbReference type="Proteomes" id="UP000294739"/>
    </source>
</evidence>
<feature type="compositionally biased region" description="Low complexity" evidence="10">
    <location>
        <begin position="72"/>
        <end position="91"/>
    </location>
</feature>
<keyword evidence="3 9" id="KW-1003">Cell membrane</keyword>
<proteinExistence type="inferred from homology"/>
<dbReference type="Proteomes" id="UP000294739">
    <property type="component" value="Unassembled WGS sequence"/>
</dbReference>
<keyword evidence="2 9" id="KW-0813">Transport</keyword>
<keyword evidence="4 9" id="KW-0812">Transmembrane</keyword>
<keyword evidence="12" id="KW-1185">Reference proteome</keyword>
<comment type="caution">
    <text evidence="11">The sequence shown here is derived from an EMBL/GenBank/DDBJ whole genome shotgun (WGS) entry which is preliminary data.</text>
</comment>
<feature type="compositionally biased region" description="Low complexity" evidence="10">
    <location>
        <begin position="47"/>
        <end position="61"/>
    </location>
</feature>
<dbReference type="PANTHER" id="PTHR42982">
    <property type="entry name" value="SEC-INDEPENDENT PROTEIN TRANSLOCASE PROTEIN TATA"/>
    <property type="match status" value="1"/>
</dbReference>
<feature type="region of interest" description="Disordered" evidence="10">
    <location>
        <begin position="40"/>
        <end position="99"/>
    </location>
</feature>
<evidence type="ECO:0000256" key="10">
    <source>
        <dbReference type="SAM" id="MobiDB-lite"/>
    </source>
</evidence>
<dbReference type="GO" id="GO:0033281">
    <property type="term" value="C:TAT protein transport complex"/>
    <property type="evidence" value="ECO:0007669"/>
    <property type="project" value="UniProtKB-UniRule"/>
</dbReference>
<gene>
    <name evidence="9" type="primary">tatA</name>
    <name evidence="11" type="ORF">E1269_12000</name>
</gene>
<dbReference type="Gene3D" id="1.20.5.3310">
    <property type="match status" value="1"/>
</dbReference>
<evidence type="ECO:0000256" key="1">
    <source>
        <dbReference type="ARBA" id="ARBA00004162"/>
    </source>
</evidence>
<dbReference type="GO" id="GO:0043953">
    <property type="term" value="P:protein transport by the Tat complex"/>
    <property type="evidence" value="ECO:0007669"/>
    <property type="project" value="UniProtKB-UniRule"/>
</dbReference>
<protein>
    <recommendedName>
        <fullName evidence="9">Sec-independent protein translocase protein TatA</fullName>
    </recommendedName>
</protein>
<comment type="subcellular location">
    <subcellularLocation>
        <location evidence="1 9">Cell membrane</location>
        <topology evidence="1 9">Single-pass membrane protein</topology>
    </subcellularLocation>
</comment>
<keyword evidence="7 9" id="KW-0811">Translocation</keyword>
<accession>A0A4V6PFN4</accession>
<evidence type="ECO:0000256" key="7">
    <source>
        <dbReference type="ARBA" id="ARBA00023010"/>
    </source>
</evidence>
<dbReference type="EMBL" id="SMKZ01000014">
    <property type="protein sequence ID" value="TDE10408.1"/>
    <property type="molecule type" value="Genomic_DNA"/>
</dbReference>
<feature type="compositionally biased region" description="Pro residues" evidence="10">
    <location>
        <begin position="62"/>
        <end position="71"/>
    </location>
</feature>
<comment type="similarity">
    <text evidence="9">Belongs to the TatA/E family.</text>
</comment>
<dbReference type="Pfam" id="PF02416">
    <property type="entry name" value="TatA_B_E"/>
    <property type="match status" value="1"/>
</dbReference>
<evidence type="ECO:0000256" key="5">
    <source>
        <dbReference type="ARBA" id="ARBA00022927"/>
    </source>
</evidence>
<evidence type="ECO:0000256" key="6">
    <source>
        <dbReference type="ARBA" id="ARBA00022989"/>
    </source>
</evidence>
<feature type="transmembrane region" description="Helical" evidence="9">
    <location>
        <begin position="6"/>
        <end position="22"/>
    </location>
</feature>
<evidence type="ECO:0000313" key="11">
    <source>
        <dbReference type="EMBL" id="TDE10408.1"/>
    </source>
</evidence>